<keyword evidence="8" id="KW-1185">Reference proteome</keyword>
<evidence type="ECO:0000256" key="2">
    <source>
        <dbReference type="ARBA" id="ARBA00022737"/>
    </source>
</evidence>
<dbReference type="PROSITE" id="PS50082">
    <property type="entry name" value="WD_REPEATS_2"/>
    <property type="match status" value="13"/>
</dbReference>
<dbReference type="InterPro" id="IPR001680">
    <property type="entry name" value="WD40_rpt"/>
</dbReference>
<dbReference type="InterPro" id="IPR036322">
    <property type="entry name" value="WD40_repeat_dom_sf"/>
</dbReference>
<feature type="domain" description="Nephrocystin 3-like N-terminal" evidence="6">
    <location>
        <begin position="285"/>
        <end position="443"/>
    </location>
</feature>
<evidence type="ECO:0000313" key="8">
    <source>
        <dbReference type="Proteomes" id="UP001303889"/>
    </source>
</evidence>
<dbReference type="PANTHER" id="PTHR44129">
    <property type="entry name" value="WD REPEAT-CONTAINING PROTEIN POP1"/>
    <property type="match status" value="1"/>
</dbReference>
<dbReference type="InterPro" id="IPR050349">
    <property type="entry name" value="WD_LIS1/nudF_dynein_reg"/>
</dbReference>
<evidence type="ECO:0000256" key="4">
    <source>
        <dbReference type="SAM" id="MobiDB-lite"/>
    </source>
</evidence>
<feature type="repeat" description="WD" evidence="3">
    <location>
        <begin position="1094"/>
        <end position="1129"/>
    </location>
</feature>
<dbReference type="Pfam" id="PF06985">
    <property type="entry name" value="HET"/>
    <property type="match status" value="1"/>
</dbReference>
<evidence type="ECO:0000259" key="6">
    <source>
        <dbReference type="Pfam" id="PF24883"/>
    </source>
</evidence>
<dbReference type="Gene3D" id="3.40.50.300">
    <property type="entry name" value="P-loop containing nucleotide triphosphate hydrolases"/>
    <property type="match status" value="1"/>
</dbReference>
<feature type="repeat" description="WD" evidence="3">
    <location>
        <begin position="1387"/>
        <end position="1419"/>
    </location>
</feature>
<feature type="repeat" description="WD" evidence="3">
    <location>
        <begin position="1008"/>
        <end position="1049"/>
    </location>
</feature>
<feature type="repeat" description="WD" evidence="3">
    <location>
        <begin position="922"/>
        <end position="963"/>
    </location>
</feature>
<evidence type="ECO:0000256" key="1">
    <source>
        <dbReference type="ARBA" id="ARBA00022574"/>
    </source>
</evidence>
<feature type="repeat" description="WD" evidence="3">
    <location>
        <begin position="845"/>
        <end position="879"/>
    </location>
</feature>
<feature type="repeat" description="WD" evidence="3">
    <location>
        <begin position="880"/>
        <end position="921"/>
    </location>
</feature>
<comment type="caution">
    <text evidence="7">The sequence shown here is derived from an EMBL/GenBank/DDBJ whole genome shotgun (WGS) entry which is preliminary data.</text>
</comment>
<reference evidence="7" key="2">
    <citation type="submission" date="2023-05" db="EMBL/GenBank/DDBJ databases">
        <authorList>
            <consortium name="Lawrence Berkeley National Laboratory"/>
            <person name="Steindorff A."/>
            <person name="Hensen N."/>
            <person name="Bonometti L."/>
            <person name="Westerberg I."/>
            <person name="Brannstrom I.O."/>
            <person name="Guillou S."/>
            <person name="Cros-Aarteil S."/>
            <person name="Calhoun S."/>
            <person name="Haridas S."/>
            <person name="Kuo A."/>
            <person name="Mondo S."/>
            <person name="Pangilinan J."/>
            <person name="Riley R."/>
            <person name="Labutti K."/>
            <person name="Andreopoulos B."/>
            <person name="Lipzen A."/>
            <person name="Chen C."/>
            <person name="Yanf M."/>
            <person name="Daum C."/>
            <person name="Ng V."/>
            <person name="Clum A."/>
            <person name="Ohm R."/>
            <person name="Martin F."/>
            <person name="Silar P."/>
            <person name="Natvig D."/>
            <person name="Lalanne C."/>
            <person name="Gautier V."/>
            <person name="Ament-Velasquez S.L."/>
            <person name="Kruys A."/>
            <person name="Hutchinson M.I."/>
            <person name="Powell A.J."/>
            <person name="Barry K."/>
            <person name="Miller A.N."/>
            <person name="Grigoriev I.V."/>
            <person name="Debuchy R."/>
            <person name="Gladieux P."/>
            <person name="Thoren M.H."/>
            <person name="Johannesson H."/>
        </authorList>
    </citation>
    <scope>NUCLEOTIDE SEQUENCE</scope>
    <source>
        <strain evidence="7">CBS 103.79</strain>
    </source>
</reference>
<dbReference type="SUPFAM" id="SSF50978">
    <property type="entry name" value="WD40 repeat-like"/>
    <property type="match status" value="1"/>
</dbReference>
<dbReference type="InterPro" id="IPR015943">
    <property type="entry name" value="WD40/YVTN_repeat-like_dom_sf"/>
</dbReference>
<keyword evidence="1 3" id="KW-0853">WD repeat</keyword>
<accession>A0AAN6RR09</accession>
<proteinExistence type="predicted"/>
<feature type="repeat" description="WD" evidence="3">
    <location>
        <begin position="1050"/>
        <end position="1093"/>
    </location>
</feature>
<dbReference type="SUPFAM" id="SSF50998">
    <property type="entry name" value="Quinoprotein alcohol dehydrogenase-like"/>
    <property type="match status" value="1"/>
</dbReference>
<dbReference type="InterPro" id="IPR019775">
    <property type="entry name" value="WD40_repeat_CS"/>
</dbReference>
<feature type="repeat" description="WD" evidence="3">
    <location>
        <begin position="1176"/>
        <end position="1217"/>
    </location>
</feature>
<dbReference type="InterPro" id="IPR010730">
    <property type="entry name" value="HET"/>
</dbReference>
<organism evidence="7 8">
    <name type="scientific">Staphylotrichum tortipilum</name>
    <dbReference type="NCBI Taxonomy" id="2831512"/>
    <lineage>
        <taxon>Eukaryota</taxon>
        <taxon>Fungi</taxon>
        <taxon>Dikarya</taxon>
        <taxon>Ascomycota</taxon>
        <taxon>Pezizomycotina</taxon>
        <taxon>Sordariomycetes</taxon>
        <taxon>Sordariomycetidae</taxon>
        <taxon>Sordariales</taxon>
        <taxon>Chaetomiaceae</taxon>
        <taxon>Staphylotrichum</taxon>
    </lineage>
</organism>
<dbReference type="Gene3D" id="2.130.10.10">
    <property type="entry name" value="YVTN repeat-like/Quinoprotein amine dehydrogenase"/>
    <property type="match status" value="6"/>
</dbReference>
<name>A0AAN6RR09_9PEZI</name>
<gene>
    <name evidence="7" type="ORF">C8A05DRAFT_18255</name>
</gene>
<dbReference type="InterPro" id="IPR020472">
    <property type="entry name" value="WD40_PAC1"/>
</dbReference>
<evidence type="ECO:0000259" key="5">
    <source>
        <dbReference type="Pfam" id="PF06985"/>
    </source>
</evidence>
<dbReference type="Pfam" id="PF00400">
    <property type="entry name" value="WD40"/>
    <property type="match status" value="13"/>
</dbReference>
<dbReference type="InterPro" id="IPR056884">
    <property type="entry name" value="NPHP3-like_N"/>
</dbReference>
<dbReference type="Pfam" id="PF24883">
    <property type="entry name" value="NPHP3_N"/>
    <property type="match status" value="1"/>
</dbReference>
<dbReference type="CDD" id="cd00200">
    <property type="entry name" value="WD40"/>
    <property type="match status" value="2"/>
</dbReference>
<feature type="repeat" description="WD" evidence="3">
    <location>
        <begin position="1301"/>
        <end position="1342"/>
    </location>
</feature>
<dbReference type="EMBL" id="MU855807">
    <property type="protein sequence ID" value="KAK3899283.1"/>
    <property type="molecule type" value="Genomic_DNA"/>
</dbReference>
<dbReference type="PROSITE" id="PS50294">
    <property type="entry name" value="WD_REPEATS_REGION"/>
    <property type="match status" value="12"/>
</dbReference>
<sequence>MRLLYRDKDGAFQLTNYTALRGLLPKYAILSHTWLVDNEQEVTYKDLMSGGAENKLAGYHKIRFCAEQAAQDGLDYFWVDTCCIDKDSSAELQEAIVSMFTWYQNATKCYTYLPDVSTTQGPWESAFRRSRWFTRGWTLQELLAPASVEFFSVEGERLGDKKSLEHHIHDITEIPLRALQGHDLAEFSIAERLSWSKNRHTSRKEDKAYCLLGIFNVFLPLIYGEGDYAYTRLREELDKRYAENAKLDQLLSTLPIATEASFNSLSNQHEPMCLPNTRTELLGDIAEWADGRDERCILWLNGIAGTGKSTVARTVSRICHDRGNLGASFFFSRGGGEVSNADKVITTLARQLAAKIPSVKRFIYEAIMEHSDVANHSFRDQWNQLILGPLSRLNANFSPSTLVFVIDALDECDSERDIRSILAAFASARSLHSPRLRILLTSRPEIAIRHSVGKMPELVRQVFTLHEIAPDVVDKDLGRFFESNFSAIREERGFEDDWPGIQNIKRLVEISCGLFIWASTACRFIREGRRLATRRVELLIHKHRSDAGPEKQLDQIYTTILQDSLRQGYNDDEKAELYEILREVLGSLVVLASPLPMESLARLLNKPPRHLDGTLADLHTIFHIPRQASRPIRLHHPTFRDFLLDKQRCIDLDFWVDAKQAHRILAESCLSVMERYLKRDICGLQSPGTPVQDVDADLIERCIPTELQYACLYWVHHCRQSEMVFADGDRVHRFFQEHYLHWLEAINLMGKSAEMGGIIRLYHSLLVPSKNTRQLTLVKDARRFIFAFQSIIKQAPLQTYCAALAFIAPSNELRAHFRSQMHPWIKDIRIAKGIVGKKKDEFNYVNDLAWTPDGRRIASGSNTAVVRFWHVPTKAALRKFEGATDKISSVAISPDGRTIAAGSDDFTVMVWHLETGDVFHVLEAHSGWVNSVFFSPDGRMLASGSMDQTVALWDAATGKALGRVDNQSSGVNSATFSPDGKLMVTGSVDQMVRVWDVSRDSAELRVELVGHEGCVNSVRFSADGKRLVSGSDDMTVRLWDIDTGTDIRKFKGHTKKVMAVAITSGWDARQVVSGSEDWAVKVWDTTNGALLHTLTGHTSGINAVVFSPDHRLLASGSFDDEVRLWDTKNWAPRGTLGDFDDDDGHDDDDAALSESSGEEWQMVVTAISGPAVGLASKAHAGTVTSVVFSPDGRLLASGSKDGTAKLWSREGGEKAKLVGHEGGICHLAFSPDSRLIASASNDRTARIWDTGTGATLHTLRDHSDGLSLVRFSPDGRLLASCSADKTVRLWDVTTGAALGTAEAHTDVVTHIAFSPDSRYLASCSADSTILLWDLETKAASAARLRGHLGRVNSVAFSVGDGQLLVSSSDDTTVRLWSRSTGSQCGIIKGDSVPVYSATVSPDQRLVASCAADGTVSLWDRVAKRGHRAVHVGAVLRRVGFSECGRYLATDRGVIEVASLFPTVELVSGSRWTNNLRADQHVLFVAKEWVTKKAENGVWLPEEYHATSVATREGLAVMGHASGALSFLAFS</sequence>
<feature type="repeat" description="WD" evidence="3">
    <location>
        <begin position="1217"/>
        <end position="1258"/>
    </location>
</feature>
<protein>
    <recommendedName>
        <fullName evidence="9">Vegetative incompatibility protein HET-E-1</fullName>
    </recommendedName>
</protein>
<evidence type="ECO:0008006" key="9">
    <source>
        <dbReference type="Google" id="ProtNLM"/>
    </source>
</evidence>
<feature type="region of interest" description="Disordered" evidence="4">
    <location>
        <begin position="1135"/>
        <end position="1155"/>
    </location>
</feature>
<feature type="compositionally biased region" description="Acidic residues" evidence="4">
    <location>
        <begin position="1138"/>
        <end position="1151"/>
    </location>
</feature>
<dbReference type="SMART" id="SM00320">
    <property type="entry name" value="WD40"/>
    <property type="match status" value="13"/>
</dbReference>
<reference evidence="7" key="1">
    <citation type="journal article" date="2023" name="Mol. Phylogenet. Evol.">
        <title>Genome-scale phylogeny and comparative genomics of the fungal order Sordariales.</title>
        <authorList>
            <person name="Hensen N."/>
            <person name="Bonometti L."/>
            <person name="Westerberg I."/>
            <person name="Brannstrom I.O."/>
            <person name="Guillou S."/>
            <person name="Cros-Aarteil S."/>
            <person name="Calhoun S."/>
            <person name="Haridas S."/>
            <person name="Kuo A."/>
            <person name="Mondo S."/>
            <person name="Pangilinan J."/>
            <person name="Riley R."/>
            <person name="LaButti K."/>
            <person name="Andreopoulos B."/>
            <person name="Lipzen A."/>
            <person name="Chen C."/>
            <person name="Yan M."/>
            <person name="Daum C."/>
            <person name="Ng V."/>
            <person name="Clum A."/>
            <person name="Steindorff A."/>
            <person name="Ohm R.A."/>
            <person name="Martin F."/>
            <person name="Silar P."/>
            <person name="Natvig D.O."/>
            <person name="Lalanne C."/>
            <person name="Gautier V."/>
            <person name="Ament-Velasquez S.L."/>
            <person name="Kruys A."/>
            <person name="Hutchinson M.I."/>
            <person name="Powell A.J."/>
            <person name="Barry K."/>
            <person name="Miller A.N."/>
            <person name="Grigoriev I.V."/>
            <person name="Debuchy R."/>
            <person name="Gladieux P."/>
            <person name="Hiltunen Thoren M."/>
            <person name="Johannesson H."/>
        </authorList>
    </citation>
    <scope>NUCLEOTIDE SEQUENCE</scope>
    <source>
        <strain evidence="7">CBS 103.79</strain>
    </source>
</reference>
<feature type="domain" description="Heterokaryon incompatibility" evidence="5">
    <location>
        <begin position="27"/>
        <end position="117"/>
    </location>
</feature>
<dbReference type="PROSITE" id="PS00678">
    <property type="entry name" value="WD_REPEATS_1"/>
    <property type="match status" value="7"/>
</dbReference>
<dbReference type="InterPro" id="IPR027417">
    <property type="entry name" value="P-loop_NTPase"/>
</dbReference>
<dbReference type="PRINTS" id="PR00320">
    <property type="entry name" value="GPROTEINBRPT"/>
</dbReference>
<feature type="repeat" description="WD" evidence="3">
    <location>
        <begin position="1344"/>
        <end position="1377"/>
    </location>
</feature>
<feature type="repeat" description="WD" evidence="3">
    <location>
        <begin position="1259"/>
        <end position="1300"/>
    </location>
</feature>
<evidence type="ECO:0000313" key="7">
    <source>
        <dbReference type="EMBL" id="KAK3899283.1"/>
    </source>
</evidence>
<feature type="repeat" description="WD" evidence="3">
    <location>
        <begin position="964"/>
        <end position="1005"/>
    </location>
</feature>
<keyword evidence="2" id="KW-0677">Repeat</keyword>
<evidence type="ECO:0000256" key="3">
    <source>
        <dbReference type="PROSITE-ProRule" id="PRU00221"/>
    </source>
</evidence>
<dbReference type="SUPFAM" id="SSF52540">
    <property type="entry name" value="P-loop containing nucleoside triphosphate hydrolases"/>
    <property type="match status" value="1"/>
</dbReference>
<dbReference type="Proteomes" id="UP001303889">
    <property type="component" value="Unassembled WGS sequence"/>
</dbReference>
<dbReference type="InterPro" id="IPR011047">
    <property type="entry name" value="Quinoprotein_ADH-like_sf"/>
</dbReference>